<sequence length="135" mass="15503">MKATFVCCILLAAAAAAAMHIIKCNTRQHWMIMKMGDNASRPEDEQANQTADKRRSNNELRQRQQQQQQQRQQQRQRTTLERYSLAQSEGKKCDRLQCAPNFNWASRDQGDQRRLDEPTGQQQSICAMDGAMAFG</sequence>
<dbReference type="Proteomes" id="UP000295192">
    <property type="component" value="Unassembled WGS sequence"/>
</dbReference>
<feature type="signal peptide" evidence="2">
    <location>
        <begin position="1"/>
        <end position="18"/>
    </location>
</feature>
<feature type="chain" id="PRO_5019857020" evidence="2">
    <location>
        <begin position="19"/>
        <end position="135"/>
    </location>
</feature>
<comment type="caution">
    <text evidence="3">The sequence shown here is derived from an EMBL/GenBank/DDBJ whole genome shotgun (WGS) entry which is preliminary data.</text>
</comment>
<name>A0A484BFR7_DRONA</name>
<evidence type="ECO:0000313" key="3">
    <source>
        <dbReference type="EMBL" id="TDG47603.1"/>
    </source>
</evidence>
<protein>
    <submittedName>
        <fullName evidence="3">Uncharacterized protein</fullName>
    </submittedName>
</protein>
<feature type="region of interest" description="Disordered" evidence="1">
    <location>
        <begin position="35"/>
        <end position="135"/>
    </location>
</feature>
<dbReference type="AlphaFoldDB" id="A0A484BFR7"/>
<gene>
    <name evidence="3" type="ORF">AWZ03_006042</name>
</gene>
<evidence type="ECO:0000256" key="2">
    <source>
        <dbReference type="SAM" id="SignalP"/>
    </source>
</evidence>
<evidence type="ECO:0000313" key="4">
    <source>
        <dbReference type="Proteomes" id="UP000295192"/>
    </source>
</evidence>
<keyword evidence="2" id="KW-0732">Signal</keyword>
<accession>A0A484BFR7</accession>
<dbReference type="EMBL" id="LSRL02000042">
    <property type="protein sequence ID" value="TDG47603.1"/>
    <property type="molecule type" value="Genomic_DNA"/>
</dbReference>
<keyword evidence="4" id="KW-1185">Reference proteome</keyword>
<proteinExistence type="predicted"/>
<feature type="compositionally biased region" description="Low complexity" evidence="1">
    <location>
        <begin position="63"/>
        <end position="77"/>
    </location>
</feature>
<organism evidence="3 4">
    <name type="scientific">Drosophila navojoa</name>
    <name type="common">Fruit fly</name>
    <dbReference type="NCBI Taxonomy" id="7232"/>
    <lineage>
        <taxon>Eukaryota</taxon>
        <taxon>Metazoa</taxon>
        <taxon>Ecdysozoa</taxon>
        <taxon>Arthropoda</taxon>
        <taxon>Hexapoda</taxon>
        <taxon>Insecta</taxon>
        <taxon>Pterygota</taxon>
        <taxon>Neoptera</taxon>
        <taxon>Endopterygota</taxon>
        <taxon>Diptera</taxon>
        <taxon>Brachycera</taxon>
        <taxon>Muscomorpha</taxon>
        <taxon>Ephydroidea</taxon>
        <taxon>Drosophilidae</taxon>
        <taxon>Drosophila</taxon>
    </lineage>
</organism>
<evidence type="ECO:0000256" key="1">
    <source>
        <dbReference type="SAM" id="MobiDB-lite"/>
    </source>
</evidence>
<feature type="compositionally biased region" description="Basic and acidic residues" evidence="1">
    <location>
        <begin position="51"/>
        <end position="62"/>
    </location>
</feature>
<feature type="compositionally biased region" description="Basic and acidic residues" evidence="1">
    <location>
        <begin position="108"/>
        <end position="117"/>
    </location>
</feature>
<reference evidence="3 4" key="1">
    <citation type="journal article" date="2019" name="J. Hered.">
        <title>An Improved Genome Assembly for Drosophila navojoa, the Basal Species in the mojavensis Cluster.</title>
        <authorList>
            <person name="Vanderlinde T."/>
            <person name="Dupim E.G."/>
            <person name="Nazario-Yepiz N.O."/>
            <person name="Carvalho A.B."/>
        </authorList>
    </citation>
    <scope>NUCLEOTIDE SEQUENCE [LARGE SCALE GENOMIC DNA]</scope>
    <source>
        <strain evidence="3">Navoj_Jal97</strain>
        <tissue evidence="3">Whole organism</tissue>
    </source>
</reference>